<keyword evidence="5" id="KW-1185">Reference proteome</keyword>
<dbReference type="InParanoid" id="A0A251TUN6"/>
<name>A0A251TUN6_HELAN</name>
<dbReference type="InterPro" id="IPR035979">
    <property type="entry name" value="RBD_domain_sf"/>
</dbReference>
<dbReference type="EMBL" id="MNCJ02000324">
    <property type="protein sequence ID" value="KAF5790126.1"/>
    <property type="molecule type" value="Genomic_DNA"/>
</dbReference>
<dbReference type="InterPro" id="IPR012677">
    <property type="entry name" value="Nucleotide-bd_a/b_plait_sf"/>
</dbReference>
<evidence type="ECO:0000313" key="4">
    <source>
        <dbReference type="EMBL" id="OTG14276.1"/>
    </source>
</evidence>
<evidence type="ECO:0000313" key="3">
    <source>
        <dbReference type="EMBL" id="KAF5790126.1"/>
    </source>
</evidence>
<reference evidence="3 5" key="1">
    <citation type="journal article" date="2017" name="Nature">
        <title>The sunflower genome provides insights into oil metabolism, flowering and Asterid evolution.</title>
        <authorList>
            <person name="Badouin H."/>
            <person name="Gouzy J."/>
            <person name="Grassa C.J."/>
            <person name="Murat F."/>
            <person name="Staton S.E."/>
            <person name="Cottret L."/>
            <person name="Lelandais-Briere C."/>
            <person name="Owens G.L."/>
            <person name="Carrere S."/>
            <person name="Mayjonade B."/>
            <person name="Legrand L."/>
            <person name="Gill N."/>
            <person name="Kane N.C."/>
            <person name="Bowers J.E."/>
            <person name="Hubner S."/>
            <person name="Bellec A."/>
            <person name="Berard A."/>
            <person name="Berges H."/>
            <person name="Blanchet N."/>
            <person name="Boniface M.C."/>
            <person name="Brunel D."/>
            <person name="Catrice O."/>
            <person name="Chaidir N."/>
            <person name="Claudel C."/>
            <person name="Donnadieu C."/>
            <person name="Faraut T."/>
            <person name="Fievet G."/>
            <person name="Helmstetter N."/>
            <person name="King M."/>
            <person name="Knapp S.J."/>
            <person name="Lai Z."/>
            <person name="Le Paslier M.C."/>
            <person name="Lippi Y."/>
            <person name="Lorenzon L."/>
            <person name="Mandel J.R."/>
            <person name="Marage G."/>
            <person name="Marchand G."/>
            <person name="Marquand E."/>
            <person name="Bret-Mestries E."/>
            <person name="Morien E."/>
            <person name="Nambeesan S."/>
            <person name="Nguyen T."/>
            <person name="Pegot-Espagnet P."/>
            <person name="Pouilly N."/>
            <person name="Raftis F."/>
            <person name="Sallet E."/>
            <person name="Schiex T."/>
            <person name="Thomas J."/>
            <person name="Vandecasteele C."/>
            <person name="Vares D."/>
            <person name="Vear F."/>
            <person name="Vautrin S."/>
            <person name="Crespi M."/>
            <person name="Mangin B."/>
            <person name="Burke J.M."/>
            <person name="Salse J."/>
            <person name="Munos S."/>
            <person name="Vincourt P."/>
            <person name="Rieseberg L.H."/>
            <person name="Langlade N.B."/>
        </authorList>
    </citation>
    <scope>NUCLEOTIDE SEQUENCE [LARGE SCALE GENOMIC DNA]</scope>
    <source>
        <strain evidence="5">cv. SF193</strain>
        <tissue evidence="3">Leaves</tissue>
    </source>
</reference>
<sequence>MMFTTVHQIMLVINRRRRRLFRPSTPRSSLYVGDLHPHALDDDLHQLFSMIGSVISVRVYTDRP</sequence>
<dbReference type="PROSITE" id="PS50102">
    <property type="entry name" value="RRM"/>
    <property type="match status" value="1"/>
</dbReference>
<proteinExistence type="predicted"/>
<dbReference type="Pfam" id="PF00076">
    <property type="entry name" value="RRM_1"/>
    <property type="match status" value="1"/>
</dbReference>
<organism evidence="4 5">
    <name type="scientific">Helianthus annuus</name>
    <name type="common">Common sunflower</name>
    <dbReference type="NCBI Taxonomy" id="4232"/>
    <lineage>
        <taxon>Eukaryota</taxon>
        <taxon>Viridiplantae</taxon>
        <taxon>Streptophyta</taxon>
        <taxon>Embryophyta</taxon>
        <taxon>Tracheophyta</taxon>
        <taxon>Spermatophyta</taxon>
        <taxon>Magnoliopsida</taxon>
        <taxon>eudicotyledons</taxon>
        <taxon>Gunneridae</taxon>
        <taxon>Pentapetalae</taxon>
        <taxon>asterids</taxon>
        <taxon>campanulids</taxon>
        <taxon>Asterales</taxon>
        <taxon>Asteraceae</taxon>
        <taxon>Asteroideae</taxon>
        <taxon>Heliantheae alliance</taxon>
        <taxon>Heliantheae</taxon>
        <taxon>Helianthus</taxon>
    </lineage>
</organism>
<dbReference type="EMBL" id="CM007898">
    <property type="protein sequence ID" value="OTG14276.1"/>
    <property type="molecule type" value="Genomic_DNA"/>
</dbReference>
<dbReference type="SUPFAM" id="SSF54928">
    <property type="entry name" value="RNA-binding domain, RBD"/>
    <property type="match status" value="1"/>
</dbReference>
<protein>
    <submittedName>
        <fullName evidence="4">Putative nucleotide-binding alpha-beta plait domain-containing protein</fullName>
    </submittedName>
    <submittedName>
        <fullName evidence="3">RNA recognition motif domain, nucleotide-binding alpha-beta plait domain superfamily</fullName>
    </submittedName>
</protein>
<reference evidence="3" key="3">
    <citation type="submission" date="2020-06" db="EMBL/GenBank/DDBJ databases">
        <title>Helianthus annuus Genome sequencing and assembly Release 2.</title>
        <authorList>
            <person name="Gouzy J."/>
            <person name="Langlade N."/>
            <person name="Munos S."/>
        </authorList>
    </citation>
    <scope>NUCLEOTIDE SEQUENCE</scope>
    <source>
        <tissue evidence="3">Leaves</tissue>
    </source>
</reference>
<evidence type="ECO:0000256" key="1">
    <source>
        <dbReference type="PROSITE-ProRule" id="PRU00176"/>
    </source>
</evidence>
<dbReference type="Proteomes" id="UP000215914">
    <property type="component" value="Chromosome 9"/>
</dbReference>
<gene>
    <name evidence="4" type="ORF">HannXRQ_Chr09g0247591</name>
    <name evidence="3" type="ORF">HanXRQr2_Chr09g0379421</name>
</gene>
<dbReference type="AlphaFoldDB" id="A0A251TUN6"/>
<evidence type="ECO:0000259" key="2">
    <source>
        <dbReference type="PROSITE" id="PS50102"/>
    </source>
</evidence>
<keyword evidence="1" id="KW-0694">RNA-binding</keyword>
<accession>A0A251TUN6</accession>
<feature type="domain" description="RRM" evidence="2">
    <location>
        <begin position="28"/>
        <end position="64"/>
    </location>
</feature>
<dbReference type="InterPro" id="IPR000504">
    <property type="entry name" value="RRM_dom"/>
</dbReference>
<dbReference type="Gramene" id="mRNA:HanXRQr2_Chr09g0379421">
    <property type="protein sequence ID" value="CDS:HanXRQr2_Chr09g0379421.1"/>
    <property type="gene ID" value="HanXRQr2_Chr09g0379421"/>
</dbReference>
<evidence type="ECO:0000313" key="5">
    <source>
        <dbReference type="Proteomes" id="UP000215914"/>
    </source>
</evidence>
<reference evidence="4" key="2">
    <citation type="submission" date="2017-02" db="EMBL/GenBank/DDBJ databases">
        <title>Sunflower complete genome.</title>
        <authorList>
            <person name="Langlade N."/>
            <person name="Munos S."/>
        </authorList>
    </citation>
    <scope>NUCLEOTIDE SEQUENCE [LARGE SCALE GENOMIC DNA]</scope>
    <source>
        <tissue evidence="4">Leaves</tissue>
    </source>
</reference>
<dbReference type="Gene3D" id="3.30.70.330">
    <property type="match status" value="1"/>
</dbReference>
<dbReference type="GO" id="GO:0003723">
    <property type="term" value="F:RNA binding"/>
    <property type="evidence" value="ECO:0007669"/>
    <property type="project" value="UniProtKB-UniRule"/>
</dbReference>